<evidence type="ECO:0000256" key="3">
    <source>
        <dbReference type="ARBA" id="ARBA00022692"/>
    </source>
</evidence>
<feature type="transmembrane region" description="Helical" evidence="6">
    <location>
        <begin position="365"/>
        <end position="382"/>
    </location>
</feature>
<feature type="transmembrane region" description="Helical" evidence="6">
    <location>
        <begin position="91"/>
        <end position="110"/>
    </location>
</feature>
<dbReference type="SUPFAM" id="SSF103473">
    <property type="entry name" value="MFS general substrate transporter"/>
    <property type="match status" value="1"/>
</dbReference>
<protein>
    <submittedName>
        <fullName evidence="8">Arabinose efflux permease family protein</fullName>
    </submittedName>
</protein>
<dbReference type="PANTHER" id="PTHR42718:SF9">
    <property type="entry name" value="MAJOR FACILITATOR SUPERFAMILY MULTIDRUG TRANSPORTER MFSC"/>
    <property type="match status" value="1"/>
</dbReference>
<keyword evidence="9" id="KW-1185">Reference proteome</keyword>
<feature type="transmembrane region" description="Helical" evidence="6">
    <location>
        <begin position="25"/>
        <end position="47"/>
    </location>
</feature>
<dbReference type="PATRIC" id="fig|706587.4.peg.2714"/>
<feature type="transmembrane region" description="Helical" evidence="6">
    <location>
        <begin position="411"/>
        <end position="430"/>
    </location>
</feature>
<sequence>MTDNSKSEGTAPSDQAPDAKLKNSVLFVTIVSSFVTPFMASSITVALPAIQNDLHMDAVLLAWIATAYLLSCAVFLVPFGKIADIYGRKRIFISGMLIFTLFSVLCGLAPNPATLLAFRIIQGIGTSMIFTTGMAILTSAIRPQERGKAIGLTVAAVYIGLSVGPVIGGFLTQYLTWRSVFFFAGILGVPSVYLSIWKLKTEWYGARGEKLDVFGSVLYAIALTLLMLGLSTIPDVTGVLELVSGLVLFFVFVRWEQRSRWPVFELSLFTNNRGFAFSSLAALINYSATFMVTFLLSLYLQYIKGLDPRQAGFVLIFQPVTMAVLSPFAGRLSDKVAPRIVASSGMAISAAGLFGMIFLGDQTSIAYIIANLVLLGSGFALFSSPNMNAIMSSVEPRFYGLASGAVSSMRLLGQMTSMGITTMIFSIFIGRVKITDAYHREFLTSIEIAFVISVILCLAGIFASLARGEIQTVQEKPGDTSANATR</sequence>
<dbReference type="HOGENOM" id="CLU_000960_28_3_7"/>
<dbReference type="EMBL" id="CP003360">
    <property type="protein sequence ID" value="AFM25050.1"/>
    <property type="molecule type" value="Genomic_DNA"/>
</dbReference>
<evidence type="ECO:0000313" key="8">
    <source>
        <dbReference type="EMBL" id="AFM25050.1"/>
    </source>
</evidence>
<organism evidence="8 9">
    <name type="scientific">Desulfomonile tiedjei (strain ATCC 49306 / DSM 6799 / DCB-1)</name>
    <dbReference type="NCBI Taxonomy" id="706587"/>
    <lineage>
        <taxon>Bacteria</taxon>
        <taxon>Pseudomonadati</taxon>
        <taxon>Thermodesulfobacteriota</taxon>
        <taxon>Desulfomonilia</taxon>
        <taxon>Desulfomonilales</taxon>
        <taxon>Desulfomonilaceae</taxon>
        <taxon>Desulfomonile</taxon>
    </lineage>
</organism>
<dbReference type="KEGG" id="dti:Desti_2365"/>
<dbReference type="RefSeq" id="WP_014810193.1">
    <property type="nucleotide sequence ID" value="NC_018025.1"/>
</dbReference>
<feature type="transmembrane region" description="Helical" evidence="6">
    <location>
        <begin position="311"/>
        <end position="328"/>
    </location>
</feature>
<dbReference type="FunFam" id="1.20.1250.20:FF:000503">
    <property type="entry name" value="Drug resistance transporter, EmrB/QacA subfamily"/>
    <property type="match status" value="1"/>
</dbReference>
<evidence type="ECO:0000256" key="6">
    <source>
        <dbReference type="SAM" id="Phobius"/>
    </source>
</evidence>
<evidence type="ECO:0000259" key="7">
    <source>
        <dbReference type="PROSITE" id="PS50850"/>
    </source>
</evidence>
<keyword evidence="4 6" id="KW-1133">Transmembrane helix</keyword>
<name>I4C659_DESTA</name>
<dbReference type="PRINTS" id="PR01036">
    <property type="entry name" value="TCRTETB"/>
</dbReference>
<dbReference type="Gene3D" id="1.20.1720.10">
    <property type="entry name" value="Multidrug resistance protein D"/>
    <property type="match status" value="1"/>
</dbReference>
<dbReference type="Gene3D" id="1.20.1250.20">
    <property type="entry name" value="MFS general substrate transporter like domains"/>
    <property type="match status" value="1"/>
</dbReference>
<dbReference type="Proteomes" id="UP000006055">
    <property type="component" value="Chromosome"/>
</dbReference>
<feature type="transmembrane region" description="Helical" evidence="6">
    <location>
        <begin position="275"/>
        <end position="299"/>
    </location>
</feature>
<gene>
    <name evidence="8" type="ordered locus">Desti_2365</name>
</gene>
<comment type="subcellular location">
    <subcellularLocation>
        <location evidence="1">Membrane</location>
        <topology evidence="1">Multi-pass membrane protein</topology>
    </subcellularLocation>
</comment>
<evidence type="ECO:0000256" key="5">
    <source>
        <dbReference type="ARBA" id="ARBA00023136"/>
    </source>
</evidence>
<feature type="domain" description="Major facilitator superfamily (MFS) profile" evidence="7">
    <location>
        <begin position="25"/>
        <end position="471"/>
    </location>
</feature>
<accession>I4C659</accession>
<dbReference type="STRING" id="706587.Desti_2365"/>
<feature type="transmembrane region" description="Helical" evidence="6">
    <location>
        <begin position="442"/>
        <end position="466"/>
    </location>
</feature>
<dbReference type="GO" id="GO:0022857">
    <property type="term" value="F:transmembrane transporter activity"/>
    <property type="evidence" value="ECO:0007669"/>
    <property type="project" value="InterPro"/>
</dbReference>
<evidence type="ECO:0000256" key="1">
    <source>
        <dbReference type="ARBA" id="ARBA00004141"/>
    </source>
</evidence>
<reference evidence="9" key="1">
    <citation type="submission" date="2012-06" db="EMBL/GenBank/DDBJ databases">
        <title>Complete sequence of chromosome of Desulfomonile tiedjei DSM 6799.</title>
        <authorList>
            <person name="Lucas S."/>
            <person name="Copeland A."/>
            <person name="Lapidus A."/>
            <person name="Glavina del Rio T."/>
            <person name="Dalin E."/>
            <person name="Tice H."/>
            <person name="Bruce D."/>
            <person name="Goodwin L."/>
            <person name="Pitluck S."/>
            <person name="Peters L."/>
            <person name="Ovchinnikova G."/>
            <person name="Zeytun A."/>
            <person name="Lu M."/>
            <person name="Kyrpides N."/>
            <person name="Mavromatis K."/>
            <person name="Ivanova N."/>
            <person name="Brettin T."/>
            <person name="Detter J.C."/>
            <person name="Han C."/>
            <person name="Larimer F."/>
            <person name="Land M."/>
            <person name="Hauser L."/>
            <person name="Markowitz V."/>
            <person name="Cheng J.-F."/>
            <person name="Hugenholtz P."/>
            <person name="Woyke T."/>
            <person name="Wu D."/>
            <person name="Spring S."/>
            <person name="Schroeder M."/>
            <person name="Brambilla E."/>
            <person name="Klenk H.-P."/>
            <person name="Eisen J.A."/>
        </authorList>
    </citation>
    <scope>NUCLEOTIDE SEQUENCE [LARGE SCALE GENOMIC DNA]</scope>
    <source>
        <strain evidence="9">ATCC 49306 / DSM 6799 / DCB-1</strain>
    </source>
</reference>
<feature type="transmembrane region" description="Helical" evidence="6">
    <location>
        <begin position="149"/>
        <end position="171"/>
    </location>
</feature>
<dbReference type="Pfam" id="PF07690">
    <property type="entry name" value="MFS_1"/>
    <property type="match status" value="2"/>
</dbReference>
<dbReference type="InterPro" id="IPR011701">
    <property type="entry name" value="MFS"/>
</dbReference>
<dbReference type="InterPro" id="IPR036259">
    <property type="entry name" value="MFS_trans_sf"/>
</dbReference>
<feature type="transmembrane region" description="Helical" evidence="6">
    <location>
        <begin position="211"/>
        <end position="230"/>
    </location>
</feature>
<evidence type="ECO:0000256" key="2">
    <source>
        <dbReference type="ARBA" id="ARBA00022448"/>
    </source>
</evidence>
<dbReference type="eggNOG" id="COG2814">
    <property type="taxonomic scope" value="Bacteria"/>
</dbReference>
<feature type="transmembrane region" description="Helical" evidence="6">
    <location>
        <begin position="59"/>
        <end position="79"/>
    </location>
</feature>
<feature type="transmembrane region" description="Helical" evidence="6">
    <location>
        <begin position="340"/>
        <end position="359"/>
    </location>
</feature>
<feature type="transmembrane region" description="Helical" evidence="6">
    <location>
        <begin position="236"/>
        <end position="255"/>
    </location>
</feature>
<dbReference type="CDD" id="cd17321">
    <property type="entry name" value="MFS_MMR_MDR_like"/>
    <property type="match status" value="1"/>
</dbReference>
<keyword evidence="3 6" id="KW-0812">Transmembrane</keyword>
<dbReference type="PANTHER" id="PTHR42718">
    <property type="entry name" value="MAJOR FACILITATOR SUPERFAMILY MULTIDRUG TRANSPORTER MFSC"/>
    <property type="match status" value="1"/>
</dbReference>
<dbReference type="InterPro" id="IPR020846">
    <property type="entry name" value="MFS_dom"/>
</dbReference>
<keyword evidence="2" id="KW-0813">Transport</keyword>
<dbReference type="GO" id="GO:0016020">
    <property type="term" value="C:membrane"/>
    <property type="evidence" value="ECO:0007669"/>
    <property type="project" value="UniProtKB-SubCell"/>
</dbReference>
<dbReference type="PROSITE" id="PS50850">
    <property type="entry name" value="MFS"/>
    <property type="match status" value="1"/>
</dbReference>
<dbReference type="OrthoDB" id="9812221at2"/>
<dbReference type="AlphaFoldDB" id="I4C659"/>
<proteinExistence type="predicted"/>
<keyword evidence="5 6" id="KW-0472">Membrane</keyword>
<evidence type="ECO:0000256" key="4">
    <source>
        <dbReference type="ARBA" id="ARBA00022989"/>
    </source>
</evidence>
<feature type="transmembrane region" description="Helical" evidence="6">
    <location>
        <begin position="177"/>
        <end position="199"/>
    </location>
</feature>
<evidence type="ECO:0000313" key="9">
    <source>
        <dbReference type="Proteomes" id="UP000006055"/>
    </source>
</evidence>
<feature type="transmembrane region" description="Helical" evidence="6">
    <location>
        <begin position="116"/>
        <end position="137"/>
    </location>
</feature>